<evidence type="ECO:0000313" key="2">
    <source>
        <dbReference type="EMBL" id="GBP42081.1"/>
    </source>
</evidence>
<protein>
    <submittedName>
        <fullName evidence="2">Uncharacterized protein</fullName>
    </submittedName>
</protein>
<reference evidence="2 3" key="1">
    <citation type="journal article" date="2019" name="Commun. Biol.">
        <title>The bagworm genome reveals a unique fibroin gene that provides high tensile strength.</title>
        <authorList>
            <person name="Kono N."/>
            <person name="Nakamura H."/>
            <person name="Ohtoshi R."/>
            <person name="Tomita M."/>
            <person name="Numata K."/>
            <person name="Arakawa K."/>
        </authorList>
    </citation>
    <scope>NUCLEOTIDE SEQUENCE [LARGE SCALE GENOMIC DNA]</scope>
</reference>
<sequence>MKSDDLHSRRSRTADWRRGPRAGASGASRFVPFRIVQLISVRRRCAAPDAARTSRGTPRTSARPRALRTGLAVRREPRPVPERVVA</sequence>
<keyword evidence="3" id="KW-1185">Reference proteome</keyword>
<proteinExistence type="predicted"/>
<feature type="compositionally biased region" description="Basic and acidic residues" evidence="1">
    <location>
        <begin position="1"/>
        <end position="18"/>
    </location>
</feature>
<comment type="caution">
    <text evidence="2">The sequence shown here is derived from an EMBL/GenBank/DDBJ whole genome shotgun (WGS) entry which is preliminary data.</text>
</comment>
<feature type="region of interest" description="Disordered" evidence="1">
    <location>
        <begin position="1"/>
        <end position="27"/>
    </location>
</feature>
<gene>
    <name evidence="2" type="ORF">EVAR_29436_1</name>
</gene>
<dbReference type="EMBL" id="BGZK01000411">
    <property type="protein sequence ID" value="GBP42081.1"/>
    <property type="molecule type" value="Genomic_DNA"/>
</dbReference>
<name>A0A4C1VTP2_EUMVA</name>
<feature type="region of interest" description="Disordered" evidence="1">
    <location>
        <begin position="45"/>
        <end position="86"/>
    </location>
</feature>
<feature type="compositionally biased region" description="Basic and acidic residues" evidence="1">
    <location>
        <begin position="73"/>
        <end position="86"/>
    </location>
</feature>
<dbReference type="Proteomes" id="UP000299102">
    <property type="component" value="Unassembled WGS sequence"/>
</dbReference>
<evidence type="ECO:0000256" key="1">
    <source>
        <dbReference type="SAM" id="MobiDB-lite"/>
    </source>
</evidence>
<evidence type="ECO:0000313" key="3">
    <source>
        <dbReference type="Proteomes" id="UP000299102"/>
    </source>
</evidence>
<organism evidence="2 3">
    <name type="scientific">Eumeta variegata</name>
    <name type="common">Bagworm moth</name>
    <name type="synonym">Eumeta japonica</name>
    <dbReference type="NCBI Taxonomy" id="151549"/>
    <lineage>
        <taxon>Eukaryota</taxon>
        <taxon>Metazoa</taxon>
        <taxon>Ecdysozoa</taxon>
        <taxon>Arthropoda</taxon>
        <taxon>Hexapoda</taxon>
        <taxon>Insecta</taxon>
        <taxon>Pterygota</taxon>
        <taxon>Neoptera</taxon>
        <taxon>Endopterygota</taxon>
        <taxon>Lepidoptera</taxon>
        <taxon>Glossata</taxon>
        <taxon>Ditrysia</taxon>
        <taxon>Tineoidea</taxon>
        <taxon>Psychidae</taxon>
        <taxon>Oiketicinae</taxon>
        <taxon>Eumeta</taxon>
    </lineage>
</organism>
<accession>A0A4C1VTP2</accession>
<dbReference type="AlphaFoldDB" id="A0A4C1VTP2"/>